<evidence type="ECO:0000256" key="1">
    <source>
        <dbReference type="SAM" id="SignalP"/>
    </source>
</evidence>
<gene>
    <name evidence="2" type="ORF">SPARVUS_LOCUS111182</name>
</gene>
<feature type="chain" id="PRO_5047434994" evidence="1">
    <location>
        <begin position="20"/>
        <end position="47"/>
    </location>
</feature>
<keyword evidence="3" id="KW-1185">Reference proteome</keyword>
<feature type="signal peptide" evidence="1">
    <location>
        <begin position="1"/>
        <end position="19"/>
    </location>
</feature>
<keyword evidence="1" id="KW-0732">Signal</keyword>
<sequence length="47" mass="5142">MPPVLLLLILLSSIPKISSLYPPTPPKQLYITPHCFHIPTTALTTSS</sequence>
<comment type="caution">
    <text evidence="2">The sequence shown here is derived from an EMBL/GenBank/DDBJ whole genome shotgun (WGS) entry which is preliminary data.</text>
</comment>
<accession>A0ABN9AED3</accession>
<protein>
    <submittedName>
        <fullName evidence="2">Uncharacterized protein</fullName>
    </submittedName>
</protein>
<evidence type="ECO:0000313" key="3">
    <source>
        <dbReference type="Proteomes" id="UP001162483"/>
    </source>
</evidence>
<name>A0ABN9AED3_9NEOB</name>
<dbReference type="EMBL" id="CATNWA010000042">
    <property type="protein sequence ID" value="CAI9532148.1"/>
    <property type="molecule type" value="Genomic_DNA"/>
</dbReference>
<evidence type="ECO:0000313" key="2">
    <source>
        <dbReference type="EMBL" id="CAI9532148.1"/>
    </source>
</evidence>
<organism evidence="2 3">
    <name type="scientific">Staurois parvus</name>
    <dbReference type="NCBI Taxonomy" id="386267"/>
    <lineage>
        <taxon>Eukaryota</taxon>
        <taxon>Metazoa</taxon>
        <taxon>Chordata</taxon>
        <taxon>Craniata</taxon>
        <taxon>Vertebrata</taxon>
        <taxon>Euteleostomi</taxon>
        <taxon>Amphibia</taxon>
        <taxon>Batrachia</taxon>
        <taxon>Anura</taxon>
        <taxon>Neobatrachia</taxon>
        <taxon>Ranoidea</taxon>
        <taxon>Ranidae</taxon>
        <taxon>Staurois</taxon>
    </lineage>
</organism>
<reference evidence="2" key="1">
    <citation type="submission" date="2023-05" db="EMBL/GenBank/DDBJ databases">
        <authorList>
            <person name="Stuckert A."/>
        </authorList>
    </citation>
    <scope>NUCLEOTIDE SEQUENCE</scope>
</reference>
<proteinExistence type="predicted"/>
<dbReference type="Proteomes" id="UP001162483">
    <property type="component" value="Unassembled WGS sequence"/>
</dbReference>